<feature type="transmembrane region" description="Helical" evidence="1">
    <location>
        <begin position="95"/>
        <end position="117"/>
    </location>
</feature>
<evidence type="ECO:0000256" key="1">
    <source>
        <dbReference type="SAM" id="Phobius"/>
    </source>
</evidence>
<keyword evidence="1" id="KW-0472">Membrane</keyword>
<dbReference type="RefSeq" id="WP_343789545.1">
    <property type="nucleotide sequence ID" value="NZ_BAAAFH010000022.1"/>
</dbReference>
<organism evidence="2 3">
    <name type="scientific">Wandonia haliotis</name>
    <dbReference type="NCBI Taxonomy" id="574963"/>
    <lineage>
        <taxon>Bacteria</taxon>
        <taxon>Pseudomonadati</taxon>
        <taxon>Bacteroidota</taxon>
        <taxon>Flavobacteriia</taxon>
        <taxon>Flavobacteriales</taxon>
        <taxon>Crocinitomicaceae</taxon>
        <taxon>Wandonia</taxon>
    </lineage>
</organism>
<reference evidence="2 3" key="1">
    <citation type="journal article" date="2019" name="Int. J. Syst. Evol. Microbiol.">
        <title>The Global Catalogue of Microorganisms (GCM) 10K type strain sequencing project: providing services to taxonomists for standard genome sequencing and annotation.</title>
        <authorList>
            <consortium name="The Broad Institute Genomics Platform"/>
            <consortium name="The Broad Institute Genome Sequencing Center for Infectious Disease"/>
            <person name="Wu L."/>
            <person name="Ma J."/>
        </authorList>
    </citation>
    <scope>NUCLEOTIDE SEQUENCE [LARGE SCALE GENOMIC DNA]</scope>
    <source>
        <strain evidence="2 3">JCM 16083</strain>
    </source>
</reference>
<dbReference type="Proteomes" id="UP001501126">
    <property type="component" value="Unassembled WGS sequence"/>
</dbReference>
<feature type="transmembrane region" description="Helical" evidence="1">
    <location>
        <begin position="39"/>
        <end position="60"/>
    </location>
</feature>
<dbReference type="EMBL" id="BAAAFH010000022">
    <property type="protein sequence ID" value="GAA0876529.1"/>
    <property type="molecule type" value="Genomic_DNA"/>
</dbReference>
<keyword evidence="1" id="KW-1133">Transmembrane helix</keyword>
<evidence type="ECO:0000313" key="2">
    <source>
        <dbReference type="EMBL" id="GAA0876529.1"/>
    </source>
</evidence>
<feature type="transmembrane region" description="Helical" evidence="1">
    <location>
        <begin position="66"/>
        <end position="83"/>
    </location>
</feature>
<feature type="transmembrane region" description="Helical" evidence="1">
    <location>
        <begin position="184"/>
        <end position="202"/>
    </location>
</feature>
<sequence>MEKLINLLIFIHAFLGGVSLLSGLIALSSRKGKKLHKVAGLFFFYSMLGSGILAIIVASLPSHESPFLIAIGVFSLYFVITGFRASRFKRKNVSLLFDKLISFVMLVTAVLMIAIPLIFFRQINIVLTTFAGVGFFFALRDLKLYRNPEQLREKWIKLHLGKMIGGYISAATAFVVVNSFFSGFIGWFIPGIIGTFVIIYWLHKVEKEPVYTPETISKD</sequence>
<accession>A0ABN1MU41</accession>
<feature type="transmembrane region" description="Helical" evidence="1">
    <location>
        <begin position="6"/>
        <end position="27"/>
    </location>
</feature>
<comment type="caution">
    <text evidence="2">The sequence shown here is derived from an EMBL/GenBank/DDBJ whole genome shotgun (WGS) entry which is preliminary data.</text>
</comment>
<protein>
    <recommendedName>
        <fullName evidence="4">DUF2306 domain-containing protein</fullName>
    </recommendedName>
</protein>
<proteinExistence type="predicted"/>
<keyword evidence="1" id="KW-0812">Transmembrane</keyword>
<feature type="transmembrane region" description="Helical" evidence="1">
    <location>
        <begin position="123"/>
        <end position="139"/>
    </location>
</feature>
<name>A0ABN1MU41_9FLAO</name>
<feature type="transmembrane region" description="Helical" evidence="1">
    <location>
        <begin position="160"/>
        <end position="178"/>
    </location>
</feature>
<evidence type="ECO:0008006" key="4">
    <source>
        <dbReference type="Google" id="ProtNLM"/>
    </source>
</evidence>
<gene>
    <name evidence="2" type="ORF">GCM10009118_29390</name>
</gene>
<evidence type="ECO:0000313" key="3">
    <source>
        <dbReference type="Proteomes" id="UP001501126"/>
    </source>
</evidence>
<keyword evidence="3" id="KW-1185">Reference proteome</keyword>